<dbReference type="AlphaFoldDB" id="A0A1C3UB69"/>
<dbReference type="Proteomes" id="UP000199435">
    <property type="component" value="Unassembled WGS sequence"/>
</dbReference>
<gene>
    <name evidence="2" type="ORF">GA0061102_1002281</name>
</gene>
<dbReference type="EMBL" id="FMAH01000002">
    <property type="protein sequence ID" value="SCB12703.1"/>
    <property type="molecule type" value="Genomic_DNA"/>
</dbReference>
<evidence type="ECO:0000313" key="3">
    <source>
        <dbReference type="Proteomes" id="UP000199435"/>
    </source>
</evidence>
<keyword evidence="1" id="KW-0812">Transmembrane</keyword>
<reference evidence="3" key="1">
    <citation type="submission" date="2016-08" db="EMBL/GenBank/DDBJ databases">
        <authorList>
            <person name="Varghese N."/>
            <person name="Submissions Spin"/>
        </authorList>
    </citation>
    <scope>NUCLEOTIDE SEQUENCE [LARGE SCALE GENOMIC DNA]</scope>
    <source>
        <strain evidence="3">HAMBI 2971</strain>
    </source>
</reference>
<proteinExistence type="predicted"/>
<dbReference type="STRING" id="411945.GA0061102_1002281"/>
<name>A0A1C3UB69_9HYPH</name>
<sequence>MLLRRSLPVLFAIGALALMGWVFVVMKDYVGRPAHAAMLHFAAPIGMLDLKHGRRIQQWHRVSGNVVQPSQSNKVVRDREAANTETAPSGGYIKRAKMLLFLIRTRHWRTLAYDQTPQTTPGTRTCSSLSTACIRIPAAPVSGSISRAR</sequence>
<accession>A0A1C3UB69</accession>
<evidence type="ECO:0000256" key="1">
    <source>
        <dbReference type="SAM" id="Phobius"/>
    </source>
</evidence>
<protein>
    <submittedName>
        <fullName evidence="2">Uncharacterized protein</fullName>
    </submittedName>
</protein>
<keyword evidence="3" id="KW-1185">Reference proteome</keyword>
<keyword evidence="1" id="KW-1133">Transmembrane helix</keyword>
<keyword evidence="1" id="KW-0472">Membrane</keyword>
<evidence type="ECO:0000313" key="2">
    <source>
        <dbReference type="EMBL" id="SCB12703.1"/>
    </source>
</evidence>
<feature type="transmembrane region" description="Helical" evidence="1">
    <location>
        <begin position="7"/>
        <end position="26"/>
    </location>
</feature>
<organism evidence="2 3">
    <name type="scientific">Rhizobium miluonense</name>
    <dbReference type="NCBI Taxonomy" id="411945"/>
    <lineage>
        <taxon>Bacteria</taxon>
        <taxon>Pseudomonadati</taxon>
        <taxon>Pseudomonadota</taxon>
        <taxon>Alphaproteobacteria</taxon>
        <taxon>Hyphomicrobiales</taxon>
        <taxon>Rhizobiaceae</taxon>
        <taxon>Rhizobium/Agrobacterium group</taxon>
        <taxon>Rhizobium</taxon>
    </lineage>
</organism>